<dbReference type="EMBL" id="CAAE01014996">
    <property type="protein sequence ID" value="CAG08115.1"/>
    <property type="molecule type" value="Genomic_DNA"/>
</dbReference>
<dbReference type="InterPro" id="IPR003599">
    <property type="entry name" value="Ig_sub"/>
</dbReference>
<reference evidence="5" key="1">
    <citation type="journal article" date="2004" name="Nature">
        <title>Genome duplication in the teleost fish Tetraodon nigroviridis reveals the early vertebrate proto-karyotype.</title>
        <authorList>
            <person name="Jaillon O."/>
            <person name="Aury J.-M."/>
            <person name="Brunet F."/>
            <person name="Petit J.-L."/>
            <person name="Stange-Thomann N."/>
            <person name="Mauceli E."/>
            <person name="Bouneau L."/>
            <person name="Fischer C."/>
            <person name="Ozouf-Costaz C."/>
            <person name="Bernot A."/>
            <person name="Nicaud S."/>
            <person name="Jaffe D."/>
            <person name="Fisher S."/>
            <person name="Lutfalla G."/>
            <person name="Dossat C."/>
            <person name="Segurens B."/>
            <person name="Dasilva C."/>
            <person name="Salanoubat M."/>
            <person name="Levy M."/>
            <person name="Boudet N."/>
            <person name="Castellano S."/>
            <person name="Anthouard V."/>
            <person name="Jubin C."/>
            <person name="Castelli V."/>
            <person name="Katinka M."/>
            <person name="Vacherie B."/>
            <person name="Biemont C."/>
            <person name="Skalli Z."/>
            <person name="Cattolico L."/>
            <person name="Poulain J."/>
            <person name="De Berardinis V."/>
            <person name="Cruaud C."/>
            <person name="Duprat S."/>
            <person name="Brottier P."/>
            <person name="Coutanceau J.-P."/>
            <person name="Gouzy J."/>
            <person name="Parra G."/>
            <person name="Lardier G."/>
            <person name="Chapple C."/>
            <person name="McKernan K.J."/>
            <person name="McEwan P."/>
            <person name="Bosak S."/>
            <person name="Kellis M."/>
            <person name="Volff J.-N."/>
            <person name="Guigo R."/>
            <person name="Zody M.C."/>
            <person name="Mesirov J."/>
            <person name="Lindblad-Toh K."/>
            <person name="Birren B."/>
            <person name="Nusbaum C."/>
            <person name="Kahn D."/>
            <person name="Robinson-Rechavi M."/>
            <person name="Laudet V."/>
            <person name="Schachter V."/>
            <person name="Quetier F."/>
            <person name="Saurin W."/>
            <person name="Scarpelli C."/>
            <person name="Wincker P."/>
            <person name="Lander E.S."/>
            <person name="Weissenbach J."/>
            <person name="Roest Crollius H."/>
        </authorList>
    </citation>
    <scope>NUCLEOTIDE SEQUENCE [LARGE SCALE GENOMIC DNA]</scope>
</reference>
<proteinExistence type="predicted"/>
<evidence type="ECO:0000259" key="4">
    <source>
        <dbReference type="PROSITE" id="PS50835"/>
    </source>
</evidence>
<protein>
    <submittedName>
        <fullName evidence="5">(spotted green pufferfish) hypothetical protein</fullName>
    </submittedName>
</protein>
<dbReference type="KEGG" id="tng:GSTEN00028992G001"/>
<dbReference type="GO" id="GO:0070593">
    <property type="term" value="P:dendrite self-avoidance"/>
    <property type="evidence" value="ECO:0007669"/>
    <property type="project" value="TreeGrafter"/>
</dbReference>
<feature type="chain" id="PRO_5004242579" evidence="3">
    <location>
        <begin position="25"/>
        <end position="275"/>
    </location>
</feature>
<sequence>MVASRTQPSFHLVLLLLCCRPTKTKSPEPSAPPQLSDSPLPTVSKKVVLTGESHTEKVEVVGPVILELECSWAGNPDTRPNVTGFWSKDGIEIEDSRFTVPREKEHYNLQRKLNISTRENLGNYSCVFGGDAKMDFVLAAPQMGEVRDKPIVSYVGDKATILCKMEESKPQPTSWIWYKANGTEKEQILEAAVPQKYEIKNQERETKLLVYNLTEADSGLYYCNAVYPMSSTEGQVVLRVITFHEPLKPFFAIAVEVTVLVAAILLYEKSCSKKT</sequence>
<dbReference type="SUPFAM" id="SSF48726">
    <property type="entry name" value="Immunoglobulin"/>
    <property type="match status" value="2"/>
</dbReference>
<dbReference type="Gene3D" id="2.60.40.10">
    <property type="entry name" value="Immunoglobulins"/>
    <property type="match status" value="2"/>
</dbReference>
<keyword evidence="2" id="KW-0812">Transmembrane</keyword>
<feature type="domain" description="Ig-like" evidence="4">
    <location>
        <begin position="33"/>
        <end position="126"/>
    </location>
</feature>
<dbReference type="OrthoDB" id="9932757at2759"/>
<keyword evidence="2" id="KW-0472">Membrane</keyword>
<dbReference type="GO" id="GO:0005886">
    <property type="term" value="C:plasma membrane"/>
    <property type="evidence" value="ECO:0007669"/>
    <property type="project" value="TreeGrafter"/>
</dbReference>
<feature type="domain" description="Ig-like" evidence="4">
    <location>
        <begin position="141"/>
        <end position="242"/>
    </location>
</feature>
<dbReference type="GO" id="GO:0098632">
    <property type="term" value="F:cell-cell adhesion mediator activity"/>
    <property type="evidence" value="ECO:0007669"/>
    <property type="project" value="TreeGrafter"/>
</dbReference>
<feature type="transmembrane region" description="Helical" evidence="2">
    <location>
        <begin position="249"/>
        <end position="267"/>
    </location>
</feature>
<dbReference type="Pfam" id="PF13927">
    <property type="entry name" value="Ig_3"/>
    <property type="match status" value="1"/>
</dbReference>
<keyword evidence="3" id="KW-0732">Signal</keyword>
<dbReference type="InterPro" id="IPR013783">
    <property type="entry name" value="Ig-like_fold"/>
</dbReference>
<dbReference type="PANTHER" id="PTHR10075">
    <property type="entry name" value="BASIGIN RELATED"/>
    <property type="match status" value="1"/>
</dbReference>
<evidence type="ECO:0000313" key="5">
    <source>
        <dbReference type="EMBL" id="CAG08115.1"/>
    </source>
</evidence>
<evidence type="ECO:0000256" key="2">
    <source>
        <dbReference type="SAM" id="Phobius"/>
    </source>
</evidence>
<accession>Q4RU17</accession>
<keyword evidence="2" id="KW-1133">Transmembrane helix</keyword>
<feature type="signal peptide" evidence="3">
    <location>
        <begin position="1"/>
        <end position="24"/>
    </location>
</feature>
<dbReference type="GO" id="GO:0030424">
    <property type="term" value="C:axon"/>
    <property type="evidence" value="ECO:0007669"/>
    <property type="project" value="TreeGrafter"/>
</dbReference>
<reference evidence="5" key="2">
    <citation type="submission" date="2004-02" db="EMBL/GenBank/DDBJ databases">
        <authorList>
            <consortium name="Genoscope"/>
            <consortium name="Whitehead Institute Centre for Genome Research"/>
        </authorList>
    </citation>
    <scope>NUCLEOTIDE SEQUENCE</scope>
</reference>
<evidence type="ECO:0000256" key="1">
    <source>
        <dbReference type="ARBA" id="ARBA00023319"/>
    </source>
</evidence>
<dbReference type="InterPro" id="IPR036179">
    <property type="entry name" value="Ig-like_dom_sf"/>
</dbReference>
<dbReference type="SMART" id="SM00409">
    <property type="entry name" value="IG"/>
    <property type="match status" value="1"/>
</dbReference>
<dbReference type="GO" id="GO:0007411">
    <property type="term" value="P:axon guidance"/>
    <property type="evidence" value="ECO:0007669"/>
    <property type="project" value="TreeGrafter"/>
</dbReference>
<organism evidence="5">
    <name type="scientific">Tetraodon nigroviridis</name>
    <name type="common">Spotted green pufferfish</name>
    <name type="synonym">Chelonodon nigroviridis</name>
    <dbReference type="NCBI Taxonomy" id="99883"/>
    <lineage>
        <taxon>Eukaryota</taxon>
        <taxon>Metazoa</taxon>
        <taxon>Chordata</taxon>
        <taxon>Craniata</taxon>
        <taxon>Vertebrata</taxon>
        <taxon>Euteleostomi</taxon>
        <taxon>Actinopterygii</taxon>
        <taxon>Neopterygii</taxon>
        <taxon>Teleostei</taxon>
        <taxon>Neoteleostei</taxon>
        <taxon>Acanthomorphata</taxon>
        <taxon>Eupercaria</taxon>
        <taxon>Tetraodontiformes</taxon>
        <taxon>Tetradontoidea</taxon>
        <taxon>Tetraodontidae</taxon>
        <taxon>Tetraodon</taxon>
    </lineage>
</organism>
<dbReference type="AlphaFoldDB" id="Q4RU17"/>
<dbReference type="PANTHER" id="PTHR10075:SF4">
    <property type="entry name" value="EMBIGIN"/>
    <property type="match status" value="1"/>
</dbReference>
<dbReference type="GO" id="GO:0007156">
    <property type="term" value="P:homophilic cell adhesion via plasma membrane adhesion molecules"/>
    <property type="evidence" value="ECO:0007669"/>
    <property type="project" value="TreeGrafter"/>
</dbReference>
<dbReference type="PROSITE" id="PS50835">
    <property type="entry name" value="IG_LIKE"/>
    <property type="match status" value="2"/>
</dbReference>
<evidence type="ECO:0000256" key="3">
    <source>
        <dbReference type="SAM" id="SignalP"/>
    </source>
</evidence>
<comment type="caution">
    <text evidence="5">The sequence shown here is derived from an EMBL/GenBank/DDBJ whole genome shotgun (WGS) entry which is preliminary data.</text>
</comment>
<dbReference type="CDD" id="cd00096">
    <property type="entry name" value="Ig"/>
    <property type="match status" value="1"/>
</dbReference>
<gene>
    <name evidence="5" type="ORF">GSTENG00028992001</name>
</gene>
<keyword evidence="1" id="KW-0393">Immunoglobulin domain</keyword>
<name>Q4RU17_TETNG</name>
<feature type="non-terminal residue" evidence="5">
    <location>
        <position position="275"/>
    </location>
</feature>
<dbReference type="InterPro" id="IPR007110">
    <property type="entry name" value="Ig-like_dom"/>
</dbReference>